<feature type="region of interest" description="Disordered" evidence="12">
    <location>
        <begin position="865"/>
        <end position="895"/>
    </location>
</feature>
<keyword evidence="3" id="KW-0808">Transferase</keyword>
<dbReference type="Gene3D" id="1.20.120.1760">
    <property type="match status" value="1"/>
</dbReference>
<keyword evidence="9" id="KW-1208">Phospholipid metabolism</keyword>
<dbReference type="GO" id="GO:0043337">
    <property type="term" value="F:cardiolipin synthase (CMP-forming)"/>
    <property type="evidence" value="ECO:0007669"/>
    <property type="project" value="UniProtKB-EC"/>
</dbReference>
<feature type="compositionally biased region" description="Low complexity" evidence="12">
    <location>
        <begin position="870"/>
        <end position="885"/>
    </location>
</feature>
<sequence length="926" mass="101997">MPHPWLRLVNHVALRSSALPALFSAARSARVLGCCCPSLQFSSPLHRGFSPHLQLSRSFSDQPKLDFEKEKGLFKVATIPNALCVARIAATPVIGYLIIVESFGTAFSLFLVAGITDLLDGYIARNVPGQHSLLGSVLDPIADKLLISTMFVTMTYAALIPTPFSVYLTSIVLLRDVCLIVGGFYKRYKMMQPPYSLDRFFNPQVSSMQIVPTLVSKVNTVLQITLVAASLASPIFEFSADAKTGIFYLGFLQCKTMFIFPYSNCRPSALFALKFVISAMKYSLVQESVKSKADISEGNKVYIHPISGDLQQCSQQLGSYNESSCPGGTVCERFPILIPGFQKFLKKQLFPYQKKVEGIRKNQMKKPCYQGYRCEFNREIRRFICCGKEEEMVPPAGLPPIPAPKPLIPRPFRPSGGGPYGMLNDGEPEAIAAINRGTRRLSAKGRGQNHGYSPLHGCEGDGECPPFDPCNGCGPMPIGPGQMSSVRPPMQPIENGDRNSEPMGWEQGSSFRPPTVDRPLERPERGRPSPGPSPNQILPPPNEPRMHRPTPTMRPHNPSNNFGDGEQPREQMQMPPPASSLNRPMEKLQKRPNAPSQIKPCPLQGPKGFPFNEASHELPPPYNVQSWGTTEELRPPQFSSRKNAGDWDRQDGHNRPQPMAPPPEKLRQIILPPLQPREPESFPTFGGESNRFSSHEFSGRNMNGNPNQNQNNANHFPNQPGPNENMNNNNNRGGESWGCPMERPPTVDNAGGPRSGGMNEMNRPINAPHSERNGPSCCNNNNNEPRNENMGSGNMNNGQQAPINVPNCCNQMNGNTNMPPQSGGGPVNHPQPQPPSGNHGCSGMGCDTDCGKYFSGCSMQNVNNRNNHRPPQNEMPPMNNMNQQQHIDPPTPRNIQSPMKHRCPERGINGECGNGMRNGEMKPGNL</sequence>
<evidence type="ECO:0000256" key="4">
    <source>
        <dbReference type="ARBA" id="ARBA00022692"/>
    </source>
</evidence>
<keyword evidence="5 13" id="KW-1133">Transmembrane helix</keyword>
<dbReference type="InterPro" id="IPR000462">
    <property type="entry name" value="CDP-OH_P_trans"/>
</dbReference>
<comment type="caution">
    <text evidence="14">The sequence shown here is derived from an EMBL/GenBank/DDBJ whole genome shotgun (WGS) entry which is preliminary data.</text>
</comment>
<feature type="compositionally biased region" description="Basic and acidic residues" evidence="12">
    <location>
        <begin position="518"/>
        <end position="527"/>
    </location>
</feature>
<organism evidence="14 15">
    <name type="scientific">Diploscapter pachys</name>
    <dbReference type="NCBI Taxonomy" id="2018661"/>
    <lineage>
        <taxon>Eukaryota</taxon>
        <taxon>Metazoa</taxon>
        <taxon>Ecdysozoa</taxon>
        <taxon>Nematoda</taxon>
        <taxon>Chromadorea</taxon>
        <taxon>Rhabditida</taxon>
        <taxon>Rhabditina</taxon>
        <taxon>Rhabditomorpha</taxon>
        <taxon>Rhabditoidea</taxon>
        <taxon>Rhabditidae</taxon>
        <taxon>Diploscapter</taxon>
    </lineage>
</organism>
<evidence type="ECO:0000256" key="1">
    <source>
        <dbReference type="ARBA" id="ARBA00004141"/>
    </source>
</evidence>
<dbReference type="InterPro" id="IPR050324">
    <property type="entry name" value="CDP-alcohol_PTase-I"/>
</dbReference>
<keyword evidence="15" id="KW-1185">Reference proteome</keyword>
<keyword evidence="7 13" id="KW-0472">Membrane</keyword>
<comment type="catalytic activity">
    <reaction evidence="11">
        <text>a CDP-1,2-diacyl-sn-glycerol + a 1,2-diacyl-sn-glycero-3-phospho-(1'-sn-glycerol) = a cardiolipin + CMP + H(+)</text>
        <dbReference type="Rhea" id="RHEA:32931"/>
        <dbReference type="ChEBI" id="CHEBI:15378"/>
        <dbReference type="ChEBI" id="CHEBI:58332"/>
        <dbReference type="ChEBI" id="CHEBI:60377"/>
        <dbReference type="ChEBI" id="CHEBI:62237"/>
        <dbReference type="ChEBI" id="CHEBI:64716"/>
        <dbReference type="EC" id="2.7.8.41"/>
    </reaction>
</comment>
<evidence type="ECO:0000256" key="9">
    <source>
        <dbReference type="ARBA" id="ARBA00023264"/>
    </source>
</evidence>
<keyword evidence="6" id="KW-0443">Lipid metabolism</keyword>
<evidence type="ECO:0000256" key="13">
    <source>
        <dbReference type="SAM" id="Phobius"/>
    </source>
</evidence>
<proteinExistence type="predicted"/>
<comment type="subcellular location">
    <subcellularLocation>
        <location evidence="1">Membrane</location>
        <topology evidence="1">Multi-pass membrane protein</topology>
    </subcellularLocation>
</comment>
<dbReference type="InterPro" id="IPR043130">
    <property type="entry name" value="CDP-OH_PTrfase_TM_dom"/>
</dbReference>
<dbReference type="GO" id="GO:0032049">
    <property type="term" value="P:cardiolipin biosynthetic process"/>
    <property type="evidence" value="ECO:0007669"/>
    <property type="project" value="TreeGrafter"/>
</dbReference>
<dbReference type="GO" id="GO:0005739">
    <property type="term" value="C:mitochondrion"/>
    <property type="evidence" value="ECO:0007669"/>
    <property type="project" value="TreeGrafter"/>
</dbReference>
<name>A0A2A2L6G4_9BILA</name>
<dbReference type="EMBL" id="LIAE01007128">
    <property type="protein sequence ID" value="PAV81779.1"/>
    <property type="molecule type" value="Genomic_DNA"/>
</dbReference>
<dbReference type="Pfam" id="PF01066">
    <property type="entry name" value="CDP-OH_P_transf"/>
    <property type="match status" value="1"/>
</dbReference>
<evidence type="ECO:0000256" key="2">
    <source>
        <dbReference type="ARBA" id="ARBA00022516"/>
    </source>
</evidence>
<evidence type="ECO:0000313" key="15">
    <source>
        <dbReference type="Proteomes" id="UP000218231"/>
    </source>
</evidence>
<feature type="compositionally biased region" description="Pro residues" evidence="12">
    <location>
        <begin position="529"/>
        <end position="543"/>
    </location>
</feature>
<keyword evidence="2" id="KW-0444">Lipid biosynthesis</keyword>
<feature type="region of interest" description="Disordered" evidence="12">
    <location>
        <begin position="481"/>
        <end position="840"/>
    </location>
</feature>
<feature type="compositionally biased region" description="Low complexity" evidence="12">
    <location>
        <begin position="701"/>
        <end position="734"/>
    </location>
</feature>
<evidence type="ECO:0000313" key="14">
    <source>
        <dbReference type="EMBL" id="PAV81779.1"/>
    </source>
</evidence>
<accession>A0A2A2L6G4</accession>
<feature type="compositionally biased region" description="Polar residues" evidence="12">
    <location>
        <begin position="799"/>
        <end position="820"/>
    </location>
</feature>
<evidence type="ECO:0000256" key="10">
    <source>
        <dbReference type="ARBA" id="ARBA00039001"/>
    </source>
</evidence>
<dbReference type="OrthoDB" id="10020554at2759"/>
<keyword evidence="8" id="KW-0594">Phospholipid biosynthesis</keyword>
<dbReference type="PANTHER" id="PTHR14269:SF60">
    <property type="entry name" value="CARDIOLIPIN SYNTHASE (CMP-FORMING)"/>
    <property type="match status" value="1"/>
</dbReference>
<feature type="region of interest" description="Disordered" evidence="12">
    <location>
        <begin position="907"/>
        <end position="926"/>
    </location>
</feature>
<dbReference type="Proteomes" id="UP000218231">
    <property type="component" value="Unassembled WGS sequence"/>
</dbReference>
<evidence type="ECO:0000256" key="7">
    <source>
        <dbReference type="ARBA" id="ARBA00023136"/>
    </source>
</evidence>
<dbReference type="GO" id="GO:0016020">
    <property type="term" value="C:membrane"/>
    <property type="evidence" value="ECO:0007669"/>
    <property type="project" value="UniProtKB-SubCell"/>
</dbReference>
<dbReference type="STRING" id="2018661.A0A2A2L6G4"/>
<feature type="transmembrane region" description="Helical" evidence="13">
    <location>
        <begin position="93"/>
        <end position="120"/>
    </location>
</feature>
<dbReference type="AlphaFoldDB" id="A0A2A2L6G4"/>
<dbReference type="PANTHER" id="PTHR14269">
    <property type="entry name" value="CDP-DIACYLGLYCEROL--GLYCEROL-3-PHOSPHATE 3-PHOSPHATIDYLTRANSFERASE-RELATED"/>
    <property type="match status" value="1"/>
</dbReference>
<evidence type="ECO:0000256" key="12">
    <source>
        <dbReference type="SAM" id="MobiDB-lite"/>
    </source>
</evidence>
<keyword evidence="4 13" id="KW-0812">Transmembrane</keyword>
<evidence type="ECO:0000256" key="6">
    <source>
        <dbReference type="ARBA" id="ARBA00023098"/>
    </source>
</evidence>
<gene>
    <name evidence="14" type="ORF">WR25_17520</name>
</gene>
<evidence type="ECO:0000256" key="3">
    <source>
        <dbReference type="ARBA" id="ARBA00022679"/>
    </source>
</evidence>
<evidence type="ECO:0000256" key="11">
    <source>
        <dbReference type="ARBA" id="ARBA00047433"/>
    </source>
</evidence>
<feature type="compositionally biased region" description="Basic and acidic residues" evidence="12">
    <location>
        <begin position="643"/>
        <end position="654"/>
    </location>
</feature>
<protein>
    <recommendedName>
        <fullName evidence="10">cardiolipin synthase (CMP-forming)</fullName>
        <ecNumber evidence="10">2.7.8.41</ecNumber>
    </recommendedName>
</protein>
<reference evidence="14 15" key="1">
    <citation type="journal article" date="2017" name="Curr. Biol.">
        <title>Genome architecture and evolution of a unichromosomal asexual nematode.</title>
        <authorList>
            <person name="Fradin H."/>
            <person name="Zegar C."/>
            <person name="Gutwein M."/>
            <person name="Lucas J."/>
            <person name="Kovtun M."/>
            <person name="Corcoran D."/>
            <person name="Baugh L.R."/>
            <person name="Kiontke K."/>
            <person name="Gunsalus K."/>
            <person name="Fitch D.H."/>
            <person name="Piano F."/>
        </authorList>
    </citation>
    <scope>NUCLEOTIDE SEQUENCE [LARGE SCALE GENOMIC DNA]</scope>
    <source>
        <strain evidence="14">PF1309</strain>
    </source>
</reference>
<evidence type="ECO:0000256" key="5">
    <source>
        <dbReference type="ARBA" id="ARBA00022989"/>
    </source>
</evidence>
<evidence type="ECO:0000256" key="8">
    <source>
        <dbReference type="ARBA" id="ARBA00023209"/>
    </source>
</evidence>
<feature type="compositionally biased region" description="Low complexity" evidence="12">
    <location>
        <begin position="773"/>
        <end position="798"/>
    </location>
</feature>
<dbReference type="EC" id="2.7.8.41" evidence="10"/>